<protein>
    <submittedName>
        <fullName evidence="1">Uncharacterized protein</fullName>
    </submittedName>
</protein>
<proteinExistence type="predicted"/>
<gene>
    <name evidence="1" type="ORF">SAMN04487772_10644</name>
</gene>
<dbReference type="STRING" id="29364.SAMN04487772_10644"/>
<evidence type="ECO:0000313" key="1">
    <source>
        <dbReference type="EMBL" id="SES98017.1"/>
    </source>
</evidence>
<dbReference type="AlphaFoldDB" id="A0A1I0AUI5"/>
<evidence type="ECO:0000313" key="2">
    <source>
        <dbReference type="Proteomes" id="UP000199800"/>
    </source>
</evidence>
<organism evidence="1 2">
    <name type="scientific">[Clostridium] polysaccharolyticum</name>
    <dbReference type="NCBI Taxonomy" id="29364"/>
    <lineage>
        <taxon>Bacteria</taxon>
        <taxon>Bacillati</taxon>
        <taxon>Bacillota</taxon>
        <taxon>Clostridia</taxon>
        <taxon>Lachnospirales</taxon>
        <taxon>Lachnospiraceae</taxon>
    </lineage>
</organism>
<dbReference type="RefSeq" id="WP_092477239.1">
    <property type="nucleotide sequence ID" value="NZ_FOHN01000006.1"/>
</dbReference>
<name>A0A1I0AUI5_9FIRM</name>
<reference evidence="1 2" key="1">
    <citation type="submission" date="2016-10" db="EMBL/GenBank/DDBJ databases">
        <authorList>
            <person name="de Groot N.N."/>
        </authorList>
    </citation>
    <scope>NUCLEOTIDE SEQUENCE [LARGE SCALE GENOMIC DNA]</scope>
    <source>
        <strain evidence="1 2">DSM 1801</strain>
    </source>
</reference>
<dbReference type="OrthoDB" id="2087475at2"/>
<keyword evidence="2" id="KW-1185">Reference proteome</keyword>
<dbReference type="Proteomes" id="UP000199800">
    <property type="component" value="Unassembled WGS sequence"/>
</dbReference>
<dbReference type="EMBL" id="FOHN01000006">
    <property type="protein sequence ID" value="SES98017.1"/>
    <property type="molecule type" value="Genomic_DNA"/>
</dbReference>
<sequence length="123" mass="14659">MLINFDKAPKEGVVLAYFRNCVKFQIYKDNQLEKDGKILGEDKEELLELHMFDENMEFRAVKSRSQKKYIPNDVLYNDNQDKIEEVILLEQKTPGKIRVVNYLSYDEYGMAKIAGYQLRWIRE</sequence>
<accession>A0A1I0AUI5</accession>